<gene>
    <name evidence="2" type="ORF">M406DRAFT_108438</name>
</gene>
<keyword evidence="3" id="KW-1185">Reference proteome</keyword>
<evidence type="ECO:0000313" key="3">
    <source>
        <dbReference type="Proteomes" id="UP000803844"/>
    </source>
</evidence>
<comment type="caution">
    <text evidence="2">The sequence shown here is derived from an EMBL/GenBank/DDBJ whole genome shotgun (WGS) entry which is preliminary data.</text>
</comment>
<dbReference type="RefSeq" id="XP_040773966.1">
    <property type="nucleotide sequence ID" value="XM_040915301.1"/>
</dbReference>
<dbReference type="InterPro" id="IPR025676">
    <property type="entry name" value="Clr5_dom"/>
</dbReference>
<dbReference type="OrthoDB" id="5308957at2759"/>
<protein>
    <recommendedName>
        <fullName evidence="1">Clr5 domain-containing protein</fullName>
    </recommendedName>
</protein>
<dbReference type="Proteomes" id="UP000803844">
    <property type="component" value="Unassembled WGS sequence"/>
</dbReference>
<feature type="domain" description="Clr5" evidence="1">
    <location>
        <begin position="36"/>
        <end position="88"/>
    </location>
</feature>
<proteinExistence type="predicted"/>
<accession>A0A9P4XY88</accession>
<dbReference type="PANTHER" id="PTHR38788">
    <property type="entry name" value="CLR5 DOMAIN-CONTAINING PROTEIN"/>
    <property type="match status" value="1"/>
</dbReference>
<sequence>MITDKKTSMSSVRATTRPIVWEDVSARHGGAPLPADDEWAVHKQTIRRLYLDENMTLKQVVDTMKKDYGFSATIKTYKSRMRAWGYRKNITLEDGQAEHISRVLQKQPWSSNGIVRLEHGGVVSLDRLAMHLRRRRHHAETGRGRLVSPTTQSIMSANIKAPDVYYIPEAVVKCVSDYHQGRWGPQISTVEQLNITRDEHSKYTQLNLLGHGIQRALQQKKLSYALVLMRQAPEVIRMLIQVQPIPFIANFFMFLSWIINGFLQLPDAEQFTKVIKSLIQYVATSAVQGADLPQGHPLRQMLTMLMKAEPRDLTAIAQQALRINCESLDALIPGSRKSHYNFATWIVYGREVGFLNLPPSLGKNMEQTLKEYKETYGVRHAWTEHMTQLYAWYLHYTDSAKGRNPYKNDKIMILFEDLLQGQPKLRADVLEWLAAAAEARDQRETAERYMRELIEIEIDHPLRRAVLVTDILKLEGWLTKWGEDEKAAELARWRTEKFNV</sequence>
<reference evidence="2" key="1">
    <citation type="journal article" date="2020" name="Phytopathology">
        <title>Genome sequence of the chestnut blight fungus Cryphonectria parasitica EP155: A fundamental resource for an archetypical invasive plant pathogen.</title>
        <authorList>
            <person name="Crouch J.A."/>
            <person name="Dawe A."/>
            <person name="Aerts A."/>
            <person name="Barry K."/>
            <person name="Churchill A.C.L."/>
            <person name="Grimwood J."/>
            <person name="Hillman B."/>
            <person name="Milgroom M.G."/>
            <person name="Pangilinan J."/>
            <person name="Smith M."/>
            <person name="Salamov A."/>
            <person name="Schmutz J."/>
            <person name="Yadav J."/>
            <person name="Grigoriev I.V."/>
            <person name="Nuss D."/>
        </authorList>
    </citation>
    <scope>NUCLEOTIDE SEQUENCE</scope>
    <source>
        <strain evidence="2">EP155</strain>
    </source>
</reference>
<organism evidence="2 3">
    <name type="scientific">Cryphonectria parasitica (strain ATCC 38755 / EP155)</name>
    <dbReference type="NCBI Taxonomy" id="660469"/>
    <lineage>
        <taxon>Eukaryota</taxon>
        <taxon>Fungi</taxon>
        <taxon>Dikarya</taxon>
        <taxon>Ascomycota</taxon>
        <taxon>Pezizomycotina</taxon>
        <taxon>Sordariomycetes</taxon>
        <taxon>Sordariomycetidae</taxon>
        <taxon>Diaporthales</taxon>
        <taxon>Cryphonectriaceae</taxon>
        <taxon>Cryphonectria-Endothia species complex</taxon>
        <taxon>Cryphonectria</taxon>
    </lineage>
</organism>
<dbReference type="EMBL" id="MU032349">
    <property type="protein sequence ID" value="KAF3762987.1"/>
    <property type="molecule type" value="Genomic_DNA"/>
</dbReference>
<dbReference type="Pfam" id="PF14420">
    <property type="entry name" value="Clr5"/>
    <property type="match status" value="1"/>
</dbReference>
<dbReference type="GeneID" id="63832430"/>
<name>A0A9P4XY88_CRYP1</name>
<dbReference type="PANTHER" id="PTHR38788:SF3">
    <property type="entry name" value="CLR5 DOMAIN-CONTAINING PROTEIN"/>
    <property type="match status" value="1"/>
</dbReference>
<evidence type="ECO:0000313" key="2">
    <source>
        <dbReference type="EMBL" id="KAF3762987.1"/>
    </source>
</evidence>
<dbReference type="AlphaFoldDB" id="A0A9P4XY88"/>
<evidence type="ECO:0000259" key="1">
    <source>
        <dbReference type="Pfam" id="PF14420"/>
    </source>
</evidence>